<evidence type="ECO:0000313" key="6">
    <source>
        <dbReference type="EMBL" id="GLI54982.1"/>
    </source>
</evidence>
<accession>A0A9W6GJ02</accession>
<evidence type="ECO:0000256" key="1">
    <source>
        <dbReference type="ARBA" id="ARBA00022452"/>
    </source>
</evidence>
<feature type="domain" description="Haemolysin activator HlyB C-terminal" evidence="4">
    <location>
        <begin position="215"/>
        <end position="530"/>
    </location>
</feature>
<dbReference type="AlphaFoldDB" id="A0A9W6GJ02"/>
<dbReference type="RefSeq" id="WP_281833205.1">
    <property type="nucleotide sequence ID" value="NZ_BSDY01000002.1"/>
</dbReference>
<comment type="caution">
    <text evidence="6">The sequence shown here is derived from an EMBL/GenBank/DDBJ whole genome shotgun (WGS) entry which is preliminary data.</text>
</comment>
<dbReference type="GO" id="GO:0008320">
    <property type="term" value="F:protein transmembrane transporter activity"/>
    <property type="evidence" value="ECO:0007669"/>
    <property type="project" value="TreeGrafter"/>
</dbReference>
<evidence type="ECO:0000256" key="3">
    <source>
        <dbReference type="ARBA" id="ARBA00023237"/>
    </source>
</evidence>
<evidence type="ECO:0000313" key="7">
    <source>
        <dbReference type="Proteomes" id="UP001144471"/>
    </source>
</evidence>
<evidence type="ECO:0000259" key="4">
    <source>
        <dbReference type="Pfam" id="PF03865"/>
    </source>
</evidence>
<dbReference type="Gene3D" id="2.40.160.50">
    <property type="entry name" value="membrane protein fhac: a member of the omp85/tpsb transporter family"/>
    <property type="match status" value="1"/>
</dbReference>
<name>A0A9W6GJ02_9FUSO</name>
<dbReference type="PANTHER" id="PTHR34597">
    <property type="entry name" value="SLR1661 PROTEIN"/>
    <property type="match status" value="1"/>
</dbReference>
<dbReference type="Proteomes" id="UP001144471">
    <property type="component" value="Unassembled WGS sequence"/>
</dbReference>
<evidence type="ECO:0000256" key="2">
    <source>
        <dbReference type="ARBA" id="ARBA00022692"/>
    </source>
</evidence>
<dbReference type="GO" id="GO:0046819">
    <property type="term" value="P:protein secretion by the type V secretion system"/>
    <property type="evidence" value="ECO:0007669"/>
    <property type="project" value="TreeGrafter"/>
</dbReference>
<dbReference type="GO" id="GO:0098046">
    <property type="term" value="C:type V protein secretion system complex"/>
    <property type="evidence" value="ECO:0007669"/>
    <property type="project" value="TreeGrafter"/>
</dbReference>
<evidence type="ECO:0000259" key="5">
    <source>
        <dbReference type="Pfam" id="PF08479"/>
    </source>
</evidence>
<reference evidence="6" key="1">
    <citation type="submission" date="2022-12" db="EMBL/GenBank/DDBJ databases">
        <title>Reference genome sequencing for broad-spectrum identification of bacterial and archaeal isolates by mass spectrometry.</title>
        <authorList>
            <person name="Sekiguchi Y."/>
            <person name="Tourlousse D.M."/>
        </authorList>
    </citation>
    <scope>NUCLEOTIDE SEQUENCE</scope>
    <source>
        <strain evidence="6">10succ1</strain>
    </source>
</reference>
<dbReference type="InterPro" id="IPR013686">
    <property type="entry name" value="Polypept-transport_assoc_ShlB"/>
</dbReference>
<dbReference type="Gene3D" id="3.10.20.310">
    <property type="entry name" value="membrane protein fhac"/>
    <property type="match status" value="1"/>
</dbReference>
<dbReference type="PIRSF" id="PIRSF029745">
    <property type="entry name" value="FhaC"/>
    <property type="match status" value="1"/>
</dbReference>
<protein>
    <submittedName>
        <fullName evidence="6">Hemolysin activator protein, HlyB family</fullName>
    </submittedName>
</protein>
<feature type="domain" description="Polypeptide-transport-associated ShlB-type" evidence="5">
    <location>
        <begin position="71"/>
        <end position="147"/>
    </location>
</feature>
<dbReference type="EMBL" id="BSDY01000002">
    <property type="protein sequence ID" value="GLI54982.1"/>
    <property type="molecule type" value="Genomic_DNA"/>
</dbReference>
<keyword evidence="2" id="KW-0812">Transmembrane</keyword>
<sequence>MKKKVVYLFLLLILSHISLGREIRNPAERIQEQEMRRRIEKEVGNQLRREVEKIEEVEEEEDYDINSGKKFYVSKITLINSELLSTKEKKEIISKYVNKEMGMVEIHQLIKDITNAYIKKGYIAARVTIPVDQNLKSEELSLQIFEGKLEKVEINDGRIKDKIKEKFNLQIKEGEVIDLKKIELSENIINSVPKSTGSYKLLPGSEIGQTILKGDFKRKRIGNIDLNYDNLGSEGTGEDNVKLSYTHGDILGFSDNLYIQGSTTTEDDTERYSRNAFLDYKIPMGFWETGFNYSYSQSKNTMEGEVNEILQESETQSIKLKLNKTIFNGSRGRVRLESNFTLKDSDNYIEKSWVESSSYRSSQYDLGVSYTGILLNGSVYGKLSYTRGLGSLGAHKDKEGSEAKRQFDRIKFYGRYYKPLGWLNNSLAYESTLDSQYSLDNLYSSDKFYIGDDTTVRGFKNGVSGENGMFIRQQLYYTLRFKEPRHVLKGLHGLQFFLGADYGFADNSINKGSSKYLSREELFSASVGLKRNFNFGSLSVTYSLPIKAPDYVEKDESGIFYILAGIYI</sequence>
<gene>
    <name evidence="6" type="ORF">PM10SUCC1_04970</name>
</gene>
<dbReference type="InterPro" id="IPR005565">
    <property type="entry name" value="Hemolysn_activator_HlyB_C"/>
</dbReference>
<dbReference type="InterPro" id="IPR051544">
    <property type="entry name" value="TPS_OM_transporter"/>
</dbReference>
<keyword evidence="3" id="KW-0998">Cell outer membrane</keyword>
<dbReference type="PANTHER" id="PTHR34597:SF3">
    <property type="entry name" value="OUTER MEMBRANE TRANSPORTER CDIB"/>
    <property type="match status" value="1"/>
</dbReference>
<keyword evidence="1" id="KW-0472">Membrane</keyword>
<dbReference type="Pfam" id="PF08479">
    <property type="entry name" value="POTRA_2"/>
    <property type="match status" value="1"/>
</dbReference>
<proteinExistence type="predicted"/>
<dbReference type="Pfam" id="PF03865">
    <property type="entry name" value="ShlB"/>
    <property type="match status" value="1"/>
</dbReference>
<keyword evidence="1" id="KW-1134">Transmembrane beta strand</keyword>
<dbReference type="InterPro" id="IPR027282">
    <property type="entry name" value="TPS"/>
</dbReference>
<keyword evidence="7" id="KW-1185">Reference proteome</keyword>
<organism evidence="6 7">
    <name type="scientific">Propionigenium maris DSM 9537</name>
    <dbReference type="NCBI Taxonomy" id="1123000"/>
    <lineage>
        <taxon>Bacteria</taxon>
        <taxon>Fusobacteriati</taxon>
        <taxon>Fusobacteriota</taxon>
        <taxon>Fusobacteriia</taxon>
        <taxon>Fusobacteriales</taxon>
        <taxon>Fusobacteriaceae</taxon>
        <taxon>Propionigenium</taxon>
    </lineage>
</organism>